<evidence type="ECO:0000313" key="1">
    <source>
        <dbReference type="EMBL" id="TFC19982.1"/>
    </source>
</evidence>
<dbReference type="RefSeq" id="WP_166787394.1">
    <property type="nucleotide sequence ID" value="NZ_SOFS01000021.1"/>
</dbReference>
<proteinExistence type="predicted"/>
<accession>A0ABY2IPC5</accession>
<protein>
    <submittedName>
        <fullName evidence="1">Uncharacterized protein</fullName>
    </submittedName>
</protein>
<sequence>MKRMSFCGMTFLTTDAVADAVLELTALLTHGHNSELLVVPSFAQDGSEILVNLLVAPGSELISIPENDHGAERDTSRAVAVLRDQIDVLTSERDTGITTTRAVASSSADWASEDHWDDVY</sequence>
<name>A0ABY2IPC5_9MICO</name>
<gene>
    <name evidence="1" type="ORF">E3O46_11220</name>
</gene>
<dbReference type="Proteomes" id="UP000297604">
    <property type="component" value="Unassembled WGS sequence"/>
</dbReference>
<dbReference type="EMBL" id="SOFS01000021">
    <property type="protein sequence ID" value="TFC19982.1"/>
    <property type="molecule type" value="Genomic_DNA"/>
</dbReference>
<reference evidence="1 2" key="1">
    <citation type="submission" date="2019-03" db="EMBL/GenBank/DDBJ databases">
        <title>Genomics of glacier-inhabiting Cryobacterium strains.</title>
        <authorList>
            <person name="Liu Q."/>
            <person name="Xin Y.-H."/>
        </authorList>
    </citation>
    <scope>NUCLEOTIDE SEQUENCE [LARGE SCALE GENOMIC DNA]</scope>
    <source>
        <strain evidence="1 2">MDB1-5</strain>
    </source>
</reference>
<comment type="caution">
    <text evidence="1">The sequence shown here is derived from an EMBL/GenBank/DDBJ whole genome shotgun (WGS) entry which is preliminary data.</text>
</comment>
<evidence type="ECO:0000313" key="2">
    <source>
        <dbReference type="Proteomes" id="UP000297604"/>
    </source>
</evidence>
<keyword evidence="2" id="KW-1185">Reference proteome</keyword>
<organism evidence="1 2">
    <name type="scientific">Cryobacterium glucosi</name>
    <dbReference type="NCBI Taxonomy" id="1259175"/>
    <lineage>
        <taxon>Bacteria</taxon>
        <taxon>Bacillati</taxon>
        <taxon>Actinomycetota</taxon>
        <taxon>Actinomycetes</taxon>
        <taxon>Micrococcales</taxon>
        <taxon>Microbacteriaceae</taxon>
        <taxon>Cryobacterium</taxon>
    </lineage>
</organism>